<dbReference type="EMBL" id="HBUE01055423">
    <property type="protein sequence ID" value="CAG6466264.1"/>
    <property type="molecule type" value="Transcribed_RNA"/>
</dbReference>
<reference evidence="1" key="1">
    <citation type="submission" date="2021-05" db="EMBL/GenBank/DDBJ databases">
        <authorList>
            <person name="Alioto T."/>
            <person name="Alioto T."/>
            <person name="Gomez Garrido J."/>
        </authorList>
    </citation>
    <scope>NUCLEOTIDE SEQUENCE</scope>
</reference>
<evidence type="ECO:0000313" key="1">
    <source>
        <dbReference type="EMBL" id="CAG6466264.1"/>
    </source>
</evidence>
<proteinExistence type="predicted"/>
<dbReference type="AlphaFoldDB" id="A0A8D8B232"/>
<accession>A0A8D8B232</accession>
<organism evidence="1">
    <name type="scientific">Culex pipiens</name>
    <name type="common">House mosquito</name>
    <dbReference type="NCBI Taxonomy" id="7175"/>
    <lineage>
        <taxon>Eukaryota</taxon>
        <taxon>Metazoa</taxon>
        <taxon>Ecdysozoa</taxon>
        <taxon>Arthropoda</taxon>
        <taxon>Hexapoda</taxon>
        <taxon>Insecta</taxon>
        <taxon>Pterygota</taxon>
        <taxon>Neoptera</taxon>
        <taxon>Endopterygota</taxon>
        <taxon>Diptera</taxon>
        <taxon>Nematocera</taxon>
        <taxon>Culicoidea</taxon>
        <taxon>Culicidae</taxon>
        <taxon>Culicinae</taxon>
        <taxon>Culicini</taxon>
        <taxon>Culex</taxon>
        <taxon>Culex</taxon>
    </lineage>
</organism>
<sequence>MTDIDEHPQDKIRLPLKAEELLKCNDRGMLLDKWKTLEDKFPDCVNVDPIRTCWPMGNCGSQHHQFLHQAVDLAGNTLTRAEGYRRLQRSNSPSDIATMITDFFERKLAPFFDFFQRNKSRPAVPCPTRSPVMMMDISPGALPGNPVANSRVRSLEAAGNGRIAGLEGLCGSCV</sequence>
<protein>
    <submittedName>
        <fullName evidence="1">(northern house mosquito) hypothetical protein</fullName>
    </submittedName>
</protein>
<name>A0A8D8B232_CULPI</name>